<dbReference type="SMART" id="SM00786">
    <property type="entry name" value="SHR3_chaperone"/>
    <property type="match status" value="1"/>
</dbReference>
<feature type="region of interest" description="Disordered" evidence="1">
    <location>
        <begin position="251"/>
        <end position="296"/>
    </location>
</feature>
<protein>
    <submittedName>
        <fullName evidence="3">Uncharacterized protein</fullName>
    </submittedName>
</protein>
<dbReference type="Proteomes" id="UP000029665">
    <property type="component" value="Unassembled WGS sequence"/>
</dbReference>
<feature type="compositionally biased region" description="Basic and acidic residues" evidence="1">
    <location>
        <begin position="285"/>
        <end position="296"/>
    </location>
</feature>
<evidence type="ECO:0000256" key="2">
    <source>
        <dbReference type="SAM" id="Phobius"/>
    </source>
</evidence>
<keyword evidence="2" id="KW-0812">Transmembrane</keyword>
<feature type="compositionally biased region" description="Basic and acidic residues" evidence="1">
    <location>
        <begin position="263"/>
        <end position="278"/>
    </location>
</feature>
<dbReference type="InterPro" id="IPR013248">
    <property type="entry name" value="Psh3/Shr3"/>
</dbReference>
<proteinExistence type="predicted"/>
<gene>
    <name evidence="3" type="ORF">BN946_scf184575.g4</name>
</gene>
<dbReference type="EMBL" id="CCBP010000038">
    <property type="protein sequence ID" value="CDO69379.1"/>
    <property type="molecule type" value="Genomic_DNA"/>
</dbReference>
<comment type="caution">
    <text evidence="3">The sequence shown here is derived from an EMBL/GenBank/DDBJ whole genome shotgun (WGS) entry which is preliminary data.</text>
</comment>
<evidence type="ECO:0000256" key="1">
    <source>
        <dbReference type="SAM" id="MobiDB-lite"/>
    </source>
</evidence>
<dbReference type="PANTHER" id="PTHR28228">
    <property type="entry name" value="SECRETORY COMPONENT PROTEIN SHR3"/>
    <property type="match status" value="1"/>
</dbReference>
<dbReference type="Pfam" id="PF08229">
    <property type="entry name" value="SHR3_chaperone"/>
    <property type="match status" value="1"/>
</dbReference>
<feature type="compositionally biased region" description="Acidic residues" evidence="1">
    <location>
        <begin position="251"/>
        <end position="262"/>
    </location>
</feature>
<keyword evidence="2" id="KW-1133">Transmembrane helix</keyword>
<dbReference type="HOGENOM" id="CLU_080510_2_0_1"/>
<dbReference type="PANTHER" id="PTHR28228:SF1">
    <property type="entry name" value="SECRETORY COMPONENT PROTEIN SHR3"/>
    <property type="match status" value="1"/>
</dbReference>
<sequence>MQSSYATAVWWTQLNSIAEGRLASHHAQYGTVAPIIYDTSRRQHEITGTPHCLVFVQRNVRLFSPTVVSLLCCISPTMAGLRMSVVVSATAFLLGLLFTHWIADSLTLWKSPETQTDVRLWTAATYYAILMHGPPQLTYVYAAVALVGATTILWSLRDGRAGNLMFDGGSIFLYLTALAVYLYSVLPNLLNNFATLPLPFPSATDTSKLPPFPPSLREPTLELASSHLVCSVVLTGVLALQAGRWWAEQADIDEDDGEDMEGERDGTETGVETDKTAEDDGAQSEVRRREAAKAKA</sequence>
<keyword evidence="4" id="KW-1185">Reference proteome</keyword>
<dbReference type="AlphaFoldDB" id="A0A060SAS5"/>
<feature type="transmembrane region" description="Helical" evidence="2">
    <location>
        <begin position="168"/>
        <end position="186"/>
    </location>
</feature>
<dbReference type="GO" id="GO:0006888">
    <property type="term" value="P:endoplasmic reticulum to Golgi vesicle-mediated transport"/>
    <property type="evidence" value="ECO:0007669"/>
    <property type="project" value="TreeGrafter"/>
</dbReference>
<organism evidence="3 4">
    <name type="scientific">Pycnoporus cinnabarinus</name>
    <name type="common">Cinnabar-red polypore</name>
    <name type="synonym">Trametes cinnabarina</name>
    <dbReference type="NCBI Taxonomy" id="5643"/>
    <lineage>
        <taxon>Eukaryota</taxon>
        <taxon>Fungi</taxon>
        <taxon>Dikarya</taxon>
        <taxon>Basidiomycota</taxon>
        <taxon>Agaricomycotina</taxon>
        <taxon>Agaricomycetes</taxon>
        <taxon>Polyporales</taxon>
        <taxon>Polyporaceae</taxon>
        <taxon>Trametes</taxon>
    </lineage>
</organism>
<evidence type="ECO:0000313" key="4">
    <source>
        <dbReference type="Proteomes" id="UP000029665"/>
    </source>
</evidence>
<feature type="transmembrane region" description="Helical" evidence="2">
    <location>
        <begin position="139"/>
        <end position="156"/>
    </location>
</feature>
<dbReference type="GO" id="GO:0051082">
    <property type="term" value="F:unfolded protein binding"/>
    <property type="evidence" value="ECO:0007669"/>
    <property type="project" value="TreeGrafter"/>
</dbReference>
<reference evidence="3" key="1">
    <citation type="submission" date="2014-01" db="EMBL/GenBank/DDBJ databases">
        <title>The genome of the white-rot fungus Pycnoporus cinnabarinus: a basidiomycete model with a versatile arsenal for lignocellulosic biomass breakdown.</title>
        <authorList>
            <person name="Levasseur A."/>
            <person name="Lomascolo A."/>
            <person name="Ruiz-Duenas F.J."/>
            <person name="Uzan E."/>
            <person name="Piumi F."/>
            <person name="Kues U."/>
            <person name="Ram A.F.J."/>
            <person name="Murat C."/>
            <person name="Haon M."/>
            <person name="Benoit I."/>
            <person name="Arfi Y."/>
            <person name="Chevret D."/>
            <person name="Drula E."/>
            <person name="Kwon M.J."/>
            <person name="Gouret P."/>
            <person name="Lesage-Meessen L."/>
            <person name="Lombard V."/>
            <person name="Mariette J."/>
            <person name="Noirot C."/>
            <person name="Park J."/>
            <person name="Patyshakuliyeva A."/>
            <person name="Wieneger R.A.B."/>
            <person name="Wosten H.A.B."/>
            <person name="Martin F."/>
            <person name="Coutinho P.M."/>
            <person name="de Vries R."/>
            <person name="Martinez A.T."/>
            <person name="Klopp C."/>
            <person name="Pontarotti P."/>
            <person name="Henrissat B."/>
            <person name="Record E."/>
        </authorList>
    </citation>
    <scope>NUCLEOTIDE SEQUENCE [LARGE SCALE GENOMIC DNA]</scope>
    <source>
        <strain evidence="3">BRFM137</strain>
    </source>
</reference>
<feature type="transmembrane region" description="Helical" evidence="2">
    <location>
        <begin position="85"/>
        <end position="103"/>
    </location>
</feature>
<name>A0A060SAS5_PYCCI</name>
<accession>A0A060SAS5</accession>
<keyword evidence="2" id="KW-0472">Membrane</keyword>
<dbReference type="OrthoDB" id="5229808at2759"/>
<evidence type="ECO:0000313" key="3">
    <source>
        <dbReference type="EMBL" id="CDO69379.1"/>
    </source>
</evidence>
<dbReference type="GO" id="GO:0005789">
    <property type="term" value="C:endoplasmic reticulum membrane"/>
    <property type="evidence" value="ECO:0007669"/>
    <property type="project" value="TreeGrafter"/>
</dbReference>